<name>A0A9X0AYG4_9HELO</name>
<gene>
    <name evidence="1" type="ORF">OCU04_001592</name>
</gene>
<dbReference type="EMBL" id="JAPEIS010000001">
    <property type="protein sequence ID" value="KAJ8071257.1"/>
    <property type="molecule type" value="Genomic_DNA"/>
</dbReference>
<accession>A0A9X0AYG4</accession>
<protein>
    <recommendedName>
        <fullName evidence="3">F-box domain-containing protein</fullName>
    </recommendedName>
</protein>
<reference evidence="1" key="1">
    <citation type="submission" date="2022-11" db="EMBL/GenBank/DDBJ databases">
        <title>Genome Resource of Sclerotinia nivalis Strain SnTB1, a Plant Pathogen Isolated from American Ginseng.</title>
        <authorList>
            <person name="Fan S."/>
        </authorList>
    </citation>
    <scope>NUCLEOTIDE SEQUENCE</scope>
    <source>
        <strain evidence="1">SnTB1</strain>
    </source>
</reference>
<sequence>MLVYLVCWFEDRPVLSGRGYIDDDAMPINLPIPLHEFNRFCYRRNLLDEIQDSCYPFHTACLVILQESHGKAFFDHDAQTLFNIFESIHYQRSARALRWGHNYYFEELLDPSSDEKDPDNLSEDVVPANKAKLSILISSLNFEAQNEEAWNQQCLDHLFSSSQVSTRNKGMIPTLQKIWAGLSLPLSPTSISFSGSICDERKGRLDIHCLPNEVLESILCILDFCDTRNLLQAGATLFRRYGGDIRNLPTLFWESRFWAHGETGFARSIRPSSYSWKNWFSRIESGLKEGPNKINLRNRRRTWKLVVDLTDLLYAVQEPNRVLCGDSVIPQGQILPGYVASCLAQKYDSEGCRELTHRYVCLDNRSRLCTVTPSYILFSNRRLISGLSFKFHDGGYINVGYVVDNPEKRVASMVSPTCLWLVFSQLGFEAITVDTYPQEYLDSLTPSHRTKIAIARWPLKNLKGVHLGLDAMQMVKISMDIERQDKFDDIFWRHPRLSTTPSIHEDDVAALYRLQNASFAPASTHFIDQGKGILIAIKVYLQSLGVPKPYGVLPTTLLHWHFFSTQITAYKIDSLVCQLQFTTNIGRTSNVFPPLSIDAIVSYECIEYKVLNGGYIIGFCGCFRAPSSELHCFGVVPTTSVTSSKILSKTFVTKLALEG</sequence>
<comment type="caution">
    <text evidence="1">The sequence shown here is derived from an EMBL/GenBank/DDBJ whole genome shotgun (WGS) entry which is preliminary data.</text>
</comment>
<keyword evidence="2" id="KW-1185">Reference proteome</keyword>
<evidence type="ECO:0000313" key="2">
    <source>
        <dbReference type="Proteomes" id="UP001152300"/>
    </source>
</evidence>
<dbReference type="AlphaFoldDB" id="A0A9X0AYG4"/>
<dbReference type="OrthoDB" id="3558026at2759"/>
<evidence type="ECO:0008006" key="3">
    <source>
        <dbReference type="Google" id="ProtNLM"/>
    </source>
</evidence>
<proteinExistence type="predicted"/>
<dbReference type="Proteomes" id="UP001152300">
    <property type="component" value="Unassembled WGS sequence"/>
</dbReference>
<evidence type="ECO:0000313" key="1">
    <source>
        <dbReference type="EMBL" id="KAJ8071257.1"/>
    </source>
</evidence>
<organism evidence="1 2">
    <name type="scientific">Sclerotinia nivalis</name>
    <dbReference type="NCBI Taxonomy" id="352851"/>
    <lineage>
        <taxon>Eukaryota</taxon>
        <taxon>Fungi</taxon>
        <taxon>Dikarya</taxon>
        <taxon>Ascomycota</taxon>
        <taxon>Pezizomycotina</taxon>
        <taxon>Leotiomycetes</taxon>
        <taxon>Helotiales</taxon>
        <taxon>Sclerotiniaceae</taxon>
        <taxon>Sclerotinia</taxon>
    </lineage>
</organism>